<dbReference type="SMART" id="SM00387">
    <property type="entry name" value="HATPase_c"/>
    <property type="match status" value="1"/>
</dbReference>
<evidence type="ECO:0000256" key="2">
    <source>
        <dbReference type="ARBA" id="ARBA00012438"/>
    </source>
</evidence>
<dbReference type="SMART" id="SM00065">
    <property type="entry name" value="GAF"/>
    <property type="match status" value="2"/>
</dbReference>
<dbReference type="SUPFAM" id="SSF55781">
    <property type="entry name" value="GAF domain-like"/>
    <property type="match status" value="2"/>
</dbReference>
<dbReference type="Pfam" id="PF13426">
    <property type="entry name" value="PAS_9"/>
    <property type="match status" value="1"/>
</dbReference>
<dbReference type="Gene3D" id="3.30.565.10">
    <property type="entry name" value="Histidine kinase-like ATPase, C-terminal domain"/>
    <property type="match status" value="1"/>
</dbReference>
<organism evidence="10">
    <name type="scientific">hydrothermal vent metagenome</name>
    <dbReference type="NCBI Taxonomy" id="652676"/>
    <lineage>
        <taxon>unclassified sequences</taxon>
        <taxon>metagenomes</taxon>
        <taxon>ecological metagenomes</taxon>
    </lineage>
</organism>
<reference evidence="10" key="1">
    <citation type="submission" date="2018-06" db="EMBL/GenBank/DDBJ databases">
        <authorList>
            <person name="Zhirakovskaya E."/>
        </authorList>
    </citation>
    <scope>NUCLEOTIDE SEQUENCE</scope>
</reference>
<dbReference type="InterPro" id="IPR036890">
    <property type="entry name" value="HATPase_C_sf"/>
</dbReference>
<evidence type="ECO:0000313" key="10">
    <source>
        <dbReference type="EMBL" id="VAW08330.1"/>
    </source>
</evidence>
<dbReference type="InterPro" id="IPR029016">
    <property type="entry name" value="GAF-like_dom_sf"/>
</dbReference>
<dbReference type="InterPro" id="IPR000014">
    <property type="entry name" value="PAS"/>
</dbReference>
<dbReference type="PROSITE" id="PS50113">
    <property type="entry name" value="PAC"/>
    <property type="match status" value="1"/>
</dbReference>
<name>A0A3B0SV12_9ZZZZ</name>
<dbReference type="SUPFAM" id="SSF55874">
    <property type="entry name" value="ATPase domain of HSP90 chaperone/DNA topoisomerase II/histidine kinase"/>
    <property type="match status" value="1"/>
</dbReference>
<dbReference type="InterPro" id="IPR035965">
    <property type="entry name" value="PAS-like_dom_sf"/>
</dbReference>
<dbReference type="PROSITE" id="PS50112">
    <property type="entry name" value="PAS"/>
    <property type="match status" value="1"/>
</dbReference>
<dbReference type="Pfam" id="PF01590">
    <property type="entry name" value="GAF"/>
    <property type="match status" value="2"/>
</dbReference>
<dbReference type="InterPro" id="IPR036097">
    <property type="entry name" value="HisK_dim/P_sf"/>
</dbReference>
<evidence type="ECO:0000259" key="8">
    <source>
        <dbReference type="PROSITE" id="PS50112"/>
    </source>
</evidence>
<dbReference type="Gene3D" id="3.30.450.40">
    <property type="match status" value="2"/>
</dbReference>
<evidence type="ECO:0000259" key="7">
    <source>
        <dbReference type="PROSITE" id="PS50109"/>
    </source>
</evidence>
<dbReference type="InterPro" id="IPR005467">
    <property type="entry name" value="His_kinase_dom"/>
</dbReference>
<dbReference type="CDD" id="cd00130">
    <property type="entry name" value="PAS"/>
    <property type="match status" value="1"/>
</dbReference>
<feature type="non-terminal residue" evidence="10">
    <location>
        <position position="1"/>
    </location>
</feature>
<dbReference type="SUPFAM" id="SSF47384">
    <property type="entry name" value="Homodimeric domain of signal transducing histidine kinase"/>
    <property type="match status" value="1"/>
</dbReference>
<dbReference type="InterPro" id="IPR003018">
    <property type="entry name" value="GAF"/>
</dbReference>
<sequence>DALEKVGTEVREVSGLVALALANATAFERERRRTDESEALLEVATVLTKSTEVSAVLASVARNSAAVTGFERCSILLLASNGTLEPVMSQFADGHTDAELWDRFRALRIDFPAARDVIDSGVPTTYTADEVTPDVIPPEWLTPFAVNSVLVVPLMVGGNSVGAMLLDGRERSAITPQQVRIAQAVAAHGAAAIGISRLLERESKSRHEAETALRSLRAREAQQAAMAALSQSAMMAIDLDALMDEAVTTLATTLDVGYGKILELQPGDVEFLLKAGVGWHEGLVGTATIDCGTNSQAAYTMRRSDPVIVENLRTDTRFNGPNLLTDHSIVSGMSVVIEGQDRPYGILGVHTDQHRIFCIEDITFLQSVANVLASAIDRRRGELAIFEGEQRLQAILDNASDAIISTDGSNIIVFNREASHVFGYSPEEIIGQPIQRLISEEFLTRHPYGVKAFTSGELAKRVDNGRIELMGQRKNGETFPAEITISQVEVGGESVYTSIVRDVTQRIEIHRKIRESEERFRHLFERSPIAMWEEDFSEVGGWLEATRQEGVEDLRDHLKRNPEILDSVISLIRVRNVNSAAVNLIEADSAEELLTGFRDDIRTEAVRAVFIEQLATLWEDRENAQFDFTATTYLGNRVECVLHLAASRRADGTLDLSHIIVALADITERKAAEAQLRRIAQSKDELIASVSHEIRTPLTAVLGFAQLLRDEHGNLSASERSEMLEALLTQSNDVANIVEDLLVAAKADIGKLHVVRVPVGLYAQTSQVLESWDREVVGRVQVSGEAIRCTADPARVRQIIRNLISNAIRYGGPDLAVNVGECDAVGYIRVSDDGDGVSQEDAERIFEKYERGDQLPGLTGALGLGLALSRHLAQLMDGDVTYQRIDDRSVFELTLPLVAR</sequence>
<keyword evidence="6" id="KW-0902">Two-component regulatory system</keyword>
<dbReference type="InterPro" id="IPR003594">
    <property type="entry name" value="HATPase_dom"/>
</dbReference>
<dbReference type="Gene3D" id="1.10.287.130">
    <property type="match status" value="1"/>
</dbReference>
<dbReference type="InterPro" id="IPR003661">
    <property type="entry name" value="HisK_dim/P_dom"/>
</dbReference>
<accession>A0A3B0SV12</accession>
<evidence type="ECO:0000256" key="3">
    <source>
        <dbReference type="ARBA" id="ARBA00022553"/>
    </source>
</evidence>
<dbReference type="Gene3D" id="3.30.450.20">
    <property type="entry name" value="PAS domain"/>
    <property type="match status" value="2"/>
</dbReference>
<dbReference type="InterPro" id="IPR050736">
    <property type="entry name" value="Sensor_HK_Regulatory"/>
</dbReference>
<dbReference type="GO" id="GO:0000155">
    <property type="term" value="F:phosphorelay sensor kinase activity"/>
    <property type="evidence" value="ECO:0007669"/>
    <property type="project" value="InterPro"/>
</dbReference>
<dbReference type="SMART" id="SM00091">
    <property type="entry name" value="PAS"/>
    <property type="match status" value="1"/>
</dbReference>
<dbReference type="SMART" id="SM00388">
    <property type="entry name" value="HisKA"/>
    <property type="match status" value="1"/>
</dbReference>
<evidence type="ECO:0000256" key="5">
    <source>
        <dbReference type="ARBA" id="ARBA00022777"/>
    </source>
</evidence>
<dbReference type="PANTHER" id="PTHR43711:SF31">
    <property type="entry name" value="HISTIDINE KINASE"/>
    <property type="match status" value="1"/>
</dbReference>
<proteinExistence type="predicted"/>
<dbReference type="PRINTS" id="PR00344">
    <property type="entry name" value="BCTRLSENSOR"/>
</dbReference>
<gene>
    <name evidence="10" type="ORF">MNBD_ACTINO01-448</name>
</gene>
<dbReference type="AlphaFoldDB" id="A0A3B0SV12"/>
<dbReference type="InterPro" id="IPR004358">
    <property type="entry name" value="Sig_transdc_His_kin-like_C"/>
</dbReference>
<keyword evidence="4" id="KW-0808">Transferase</keyword>
<evidence type="ECO:0000256" key="4">
    <source>
        <dbReference type="ARBA" id="ARBA00022679"/>
    </source>
</evidence>
<dbReference type="Pfam" id="PF00512">
    <property type="entry name" value="HisKA"/>
    <property type="match status" value="1"/>
</dbReference>
<evidence type="ECO:0000259" key="9">
    <source>
        <dbReference type="PROSITE" id="PS50113"/>
    </source>
</evidence>
<dbReference type="EC" id="2.7.13.3" evidence="2"/>
<protein>
    <recommendedName>
        <fullName evidence="2">histidine kinase</fullName>
        <ecNumber evidence="2">2.7.13.3</ecNumber>
    </recommendedName>
</protein>
<keyword evidence="5" id="KW-0418">Kinase</keyword>
<dbReference type="CDD" id="cd00075">
    <property type="entry name" value="HATPase"/>
    <property type="match status" value="1"/>
</dbReference>
<feature type="domain" description="Histidine kinase" evidence="7">
    <location>
        <begin position="689"/>
        <end position="899"/>
    </location>
</feature>
<evidence type="ECO:0000256" key="6">
    <source>
        <dbReference type="ARBA" id="ARBA00023012"/>
    </source>
</evidence>
<dbReference type="NCBIfam" id="TIGR00229">
    <property type="entry name" value="sensory_box"/>
    <property type="match status" value="1"/>
</dbReference>
<dbReference type="InterPro" id="IPR000700">
    <property type="entry name" value="PAS-assoc_C"/>
</dbReference>
<feature type="domain" description="PAC" evidence="9">
    <location>
        <begin position="624"/>
        <end position="678"/>
    </location>
</feature>
<feature type="domain" description="PAS" evidence="8">
    <location>
        <begin position="388"/>
        <end position="441"/>
    </location>
</feature>
<dbReference type="PROSITE" id="PS50109">
    <property type="entry name" value="HIS_KIN"/>
    <property type="match status" value="1"/>
</dbReference>
<dbReference type="PANTHER" id="PTHR43711">
    <property type="entry name" value="TWO-COMPONENT HISTIDINE KINASE"/>
    <property type="match status" value="1"/>
</dbReference>
<dbReference type="EMBL" id="UOEI01000596">
    <property type="protein sequence ID" value="VAW08330.1"/>
    <property type="molecule type" value="Genomic_DNA"/>
</dbReference>
<dbReference type="CDD" id="cd00082">
    <property type="entry name" value="HisKA"/>
    <property type="match status" value="1"/>
</dbReference>
<keyword evidence="3" id="KW-0597">Phosphoprotein</keyword>
<evidence type="ECO:0000256" key="1">
    <source>
        <dbReference type="ARBA" id="ARBA00000085"/>
    </source>
</evidence>
<comment type="catalytic activity">
    <reaction evidence="1">
        <text>ATP + protein L-histidine = ADP + protein N-phospho-L-histidine.</text>
        <dbReference type="EC" id="2.7.13.3"/>
    </reaction>
</comment>
<dbReference type="SUPFAM" id="SSF55785">
    <property type="entry name" value="PYP-like sensor domain (PAS domain)"/>
    <property type="match status" value="2"/>
</dbReference>
<dbReference type="Pfam" id="PF02518">
    <property type="entry name" value="HATPase_c"/>
    <property type="match status" value="1"/>
</dbReference>